<name>A0ABT9PCC2_9ACTN</name>
<dbReference type="InterPro" id="IPR036390">
    <property type="entry name" value="WH_DNA-bd_sf"/>
</dbReference>
<dbReference type="GO" id="GO:0003677">
    <property type="term" value="F:DNA binding"/>
    <property type="evidence" value="ECO:0007669"/>
    <property type="project" value="UniProtKB-KW"/>
</dbReference>
<keyword evidence="3" id="KW-1185">Reference proteome</keyword>
<dbReference type="InterPro" id="IPR039422">
    <property type="entry name" value="MarR/SlyA-like"/>
</dbReference>
<dbReference type="SMART" id="SM00347">
    <property type="entry name" value="HTH_MARR"/>
    <property type="match status" value="1"/>
</dbReference>
<evidence type="ECO:0000259" key="1">
    <source>
        <dbReference type="PROSITE" id="PS50995"/>
    </source>
</evidence>
<gene>
    <name evidence="2" type="ORF">J2S57_006097</name>
</gene>
<reference evidence="2 3" key="1">
    <citation type="submission" date="2023-07" db="EMBL/GenBank/DDBJ databases">
        <title>Sequencing the genomes of 1000 actinobacteria strains.</title>
        <authorList>
            <person name="Klenk H.-P."/>
        </authorList>
    </citation>
    <scope>NUCLEOTIDE SEQUENCE [LARGE SCALE GENOMIC DNA]</scope>
    <source>
        <strain evidence="2 3">DSM 44388</strain>
    </source>
</reference>
<dbReference type="InterPro" id="IPR036388">
    <property type="entry name" value="WH-like_DNA-bd_sf"/>
</dbReference>
<proteinExistence type="predicted"/>
<organism evidence="2 3">
    <name type="scientific">Kineosporia succinea</name>
    <dbReference type="NCBI Taxonomy" id="84632"/>
    <lineage>
        <taxon>Bacteria</taxon>
        <taxon>Bacillati</taxon>
        <taxon>Actinomycetota</taxon>
        <taxon>Actinomycetes</taxon>
        <taxon>Kineosporiales</taxon>
        <taxon>Kineosporiaceae</taxon>
        <taxon>Kineosporia</taxon>
    </lineage>
</organism>
<dbReference type="Gene3D" id="1.10.10.10">
    <property type="entry name" value="Winged helix-like DNA-binding domain superfamily/Winged helix DNA-binding domain"/>
    <property type="match status" value="1"/>
</dbReference>
<dbReference type="RefSeq" id="WP_307249409.1">
    <property type="nucleotide sequence ID" value="NZ_JAUSQZ010000001.1"/>
</dbReference>
<sequence>MAQENWNVGSRFTGPLHPLGQLAVLVSARMTQVAEANGVTPMQARMLGALHDGPRGMAELAQFLSIEKAALTGLVNRAEDRGLVARQPVPGNRRSMHVAATPAGAEASQAFYTELAERLDEIIATLPARDRETFRSWTRALVDAADL</sequence>
<evidence type="ECO:0000313" key="2">
    <source>
        <dbReference type="EMBL" id="MDP9830348.1"/>
    </source>
</evidence>
<dbReference type="PRINTS" id="PR00598">
    <property type="entry name" value="HTHMARR"/>
</dbReference>
<dbReference type="EMBL" id="JAUSQZ010000001">
    <property type="protein sequence ID" value="MDP9830348.1"/>
    <property type="molecule type" value="Genomic_DNA"/>
</dbReference>
<comment type="caution">
    <text evidence="2">The sequence shown here is derived from an EMBL/GenBank/DDBJ whole genome shotgun (WGS) entry which is preliminary data.</text>
</comment>
<dbReference type="SUPFAM" id="SSF46785">
    <property type="entry name" value="Winged helix' DNA-binding domain"/>
    <property type="match status" value="1"/>
</dbReference>
<dbReference type="Pfam" id="PF12802">
    <property type="entry name" value="MarR_2"/>
    <property type="match status" value="1"/>
</dbReference>
<dbReference type="Proteomes" id="UP001235712">
    <property type="component" value="Unassembled WGS sequence"/>
</dbReference>
<dbReference type="InterPro" id="IPR000835">
    <property type="entry name" value="HTH_MarR-typ"/>
</dbReference>
<dbReference type="PROSITE" id="PS50995">
    <property type="entry name" value="HTH_MARR_2"/>
    <property type="match status" value="1"/>
</dbReference>
<protein>
    <submittedName>
        <fullName evidence="2">DNA-binding MarR family transcriptional regulator</fullName>
    </submittedName>
</protein>
<keyword evidence="2" id="KW-0238">DNA-binding</keyword>
<dbReference type="PANTHER" id="PTHR33164:SF107">
    <property type="entry name" value="TRANSCRIPTIONAL REGULATORY PROTEIN"/>
    <property type="match status" value="1"/>
</dbReference>
<evidence type="ECO:0000313" key="3">
    <source>
        <dbReference type="Proteomes" id="UP001235712"/>
    </source>
</evidence>
<accession>A0ABT9PCC2</accession>
<feature type="domain" description="HTH marR-type" evidence="1">
    <location>
        <begin position="16"/>
        <end position="143"/>
    </location>
</feature>
<dbReference type="PANTHER" id="PTHR33164">
    <property type="entry name" value="TRANSCRIPTIONAL REGULATOR, MARR FAMILY"/>
    <property type="match status" value="1"/>
</dbReference>